<evidence type="ECO:0000256" key="1">
    <source>
        <dbReference type="SAM" id="Coils"/>
    </source>
</evidence>
<reference evidence="2 3" key="1">
    <citation type="submission" date="2024-01" db="EMBL/GenBank/DDBJ databases">
        <title>A draft genome for a cacao thread blight-causing isolate of Paramarasmius palmivorus.</title>
        <authorList>
            <person name="Baruah I.K."/>
            <person name="Bukari Y."/>
            <person name="Amoako-Attah I."/>
            <person name="Meinhardt L.W."/>
            <person name="Bailey B.A."/>
            <person name="Cohen S.P."/>
        </authorList>
    </citation>
    <scope>NUCLEOTIDE SEQUENCE [LARGE SCALE GENOMIC DNA]</scope>
    <source>
        <strain evidence="2 3">GH-12</strain>
    </source>
</reference>
<keyword evidence="1" id="KW-0175">Coiled coil</keyword>
<dbReference type="Proteomes" id="UP001383192">
    <property type="component" value="Unassembled WGS sequence"/>
</dbReference>
<evidence type="ECO:0008006" key="4">
    <source>
        <dbReference type="Google" id="ProtNLM"/>
    </source>
</evidence>
<comment type="caution">
    <text evidence="2">The sequence shown here is derived from an EMBL/GenBank/DDBJ whole genome shotgun (WGS) entry which is preliminary data.</text>
</comment>
<protein>
    <recommendedName>
        <fullName evidence="4">F-box domain-containing protein</fullName>
    </recommendedName>
</protein>
<feature type="coiled-coil region" evidence="1">
    <location>
        <begin position="50"/>
        <end position="84"/>
    </location>
</feature>
<accession>A0AAW0CJR4</accession>
<name>A0AAW0CJR4_9AGAR</name>
<sequence length="571" mass="65835">MTNSVLVCNKCQNEFAVDARVQQLPPVSYVLLRLNAPPSQTESRQELLYLEREECELQRYNQEITRLQQALGQLEVQRRALLERMECRRSWIAPIRRLPAEVLEEIFDIVCQPYSLEISFYQKPGERARTMTLSHVAYQWRRIIGRCARLWSRISINVGASNSRRFIKSLLGLYLTNSAEYPLVFELVGDVDHDDDHNSYSRYSYDSVIDELSPHCRRLESFVLGIQSKHGRTYTRPRGNLTLPSSLRYFENSGEWEDTAEWFSQALRGAPKLTTVKSYEFIGEDSLSYHQLITLKLSLIVARHYSDLVTALRHSTSLQSLKIGFTSEFYYRDDPLDIDPHMHPNFTLPCLDHLSFSNDTDHPLLTHFLRQVTLPSLRVLHTNPGKQELSLTPVCDLIRRSGCQLIEFSLNSTGPFSPKAEFLDLFRLSPELLRIEVFVSHRDSRINSQTFTYELLEFMKGTSYGLLVPNLVEMKISDYNSSVNPDYAFALLDMIESRNAHQGDDRTVLWDYDLVFGGLWECSAEVIAAFEARLEALAQNGVKCSIRWARPLKVEEDTNYELSDTNGDVLE</sequence>
<dbReference type="AlphaFoldDB" id="A0AAW0CJR4"/>
<organism evidence="2 3">
    <name type="scientific">Paramarasmius palmivorus</name>
    <dbReference type="NCBI Taxonomy" id="297713"/>
    <lineage>
        <taxon>Eukaryota</taxon>
        <taxon>Fungi</taxon>
        <taxon>Dikarya</taxon>
        <taxon>Basidiomycota</taxon>
        <taxon>Agaricomycotina</taxon>
        <taxon>Agaricomycetes</taxon>
        <taxon>Agaricomycetidae</taxon>
        <taxon>Agaricales</taxon>
        <taxon>Marasmiineae</taxon>
        <taxon>Marasmiaceae</taxon>
        <taxon>Paramarasmius</taxon>
    </lineage>
</organism>
<dbReference type="EMBL" id="JAYKXP010000039">
    <property type="protein sequence ID" value="KAK7039149.1"/>
    <property type="molecule type" value="Genomic_DNA"/>
</dbReference>
<gene>
    <name evidence="2" type="ORF">VNI00_010053</name>
</gene>
<proteinExistence type="predicted"/>
<evidence type="ECO:0000313" key="3">
    <source>
        <dbReference type="Proteomes" id="UP001383192"/>
    </source>
</evidence>
<evidence type="ECO:0000313" key="2">
    <source>
        <dbReference type="EMBL" id="KAK7039149.1"/>
    </source>
</evidence>
<keyword evidence="3" id="KW-1185">Reference proteome</keyword>